<evidence type="ECO:0000256" key="2">
    <source>
        <dbReference type="PROSITE-ProRule" id="PRU00284"/>
    </source>
</evidence>
<dbReference type="InterPro" id="IPR004089">
    <property type="entry name" value="MCPsignal_dom"/>
</dbReference>
<sequence>MYLLILFITLILVILLIKLRNKTKLFKLLKNNFSLFADGNMKIKIKTKHKGFKQMASFFNQGLQKIRKFIAYTVRISEKIFESATKLQQDITAVKNSLKNTSLTMDEFSNNMLKQSQAAEVTNQQMEDSLQLANQIKNNCQTAINKSQLVQDIINQNDHNLQLTINDVKKSINEFNKLSQDIANLNTQAGNIEEIVTKINEISGQTNLLALNATIEAARAGEKGRGFAVVADEISQLSEQVADFSNNIKDISTAISNQSKDVNLKMTARATSFENDLVKINQAKAGFTEIENSMLELNQEITAVKKLAFKQNEISEKVKNMMDGITVNSQQLAAGVEEITANTQEQENFIIQINDYLENFHQDIANLNKETNYFMQSFKLSQQDKDNITAKLKILKDLSDANLMKDNQQTRKKLKKLVANYNDFEMLSVFNQQGWNFSSSLDEQDLTMDFSHRDYFTKAIAGNYYCSKPYISLDSYNYCIALAVPIKDHNKIIGVLMGDLNI</sequence>
<evidence type="ECO:0000256" key="1">
    <source>
        <dbReference type="ARBA" id="ARBA00023224"/>
    </source>
</evidence>
<dbReference type="SUPFAM" id="SSF58104">
    <property type="entry name" value="Methyl-accepting chemotaxis protein (MCP) signaling domain"/>
    <property type="match status" value="1"/>
</dbReference>
<dbReference type="Gene3D" id="1.10.287.950">
    <property type="entry name" value="Methyl-accepting chemotaxis protein"/>
    <property type="match status" value="1"/>
</dbReference>
<proteinExistence type="predicted"/>
<dbReference type="Gene3D" id="3.30.450.20">
    <property type="entry name" value="PAS domain"/>
    <property type="match status" value="1"/>
</dbReference>
<dbReference type="CDD" id="cd12914">
    <property type="entry name" value="PDC1_DGC_like"/>
    <property type="match status" value="1"/>
</dbReference>
<gene>
    <name evidence="4" type="ORF">SAMN02983006_02744</name>
</gene>
<keyword evidence="5" id="KW-1185">Reference proteome</keyword>
<dbReference type="Proteomes" id="UP000199006">
    <property type="component" value="Unassembled WGS sequence"/>
</dbReference>
<dbReference type="AlphaFoldDB" id="A0A1I4MXA3"/>
<dbReference type="PANTHER" id="PTHR32089">
    <property type="entry name" value="METHYL-ACCEPTING CHEMOTAXIS PROTEIN MCPB"/>
    <property type="match status" value="1"/>
</dbReference>
<dbReference type="GO" id="GO:0007165">
    <property type="term" value="P:signal transduction"/>
    <property type="evidence" value="ECO:0007669"/>
    <property type="project" value="UniProtKB-KW"/>
</dbReference>
<dbReference type="GO" id="GO:0016020">
    <property type="term" value="C:membrane"/>
    <property type="evidence" value="ECO:0007669"/>
    <property type="project" value="InterPro"/>
</dbReference>
<evidence type="ECO:0000313" key="5">
    <source>
        <dbReference type="Proteomes" id="UP000199006"/>
    </source>
</evidence>
<dbReference type="OrthoDB" id="9816519at2"/>
<dbReference type="STRING" id="29563.SAMN02983006_02744"/>
<reference evidence="4 5" key="1">
    <citation type="submission" date="2016-10" db="EMBL/GenBank/DDBJ databases">
        <authorList>
            <person name="de Groot N.N."/>
        </authorList>
    </citation>
    <scope>NUCLEOTIDE SEQUENCE [LARGE SCALE GENOMIC DNA]</scope>
    <source>
        <strain evidence="4 5">ATCC 51327</strain>
    </source>
</reference>
<dbReference type="SUPFAM" id="SSF103190">
    <property type="entry name" value="Sensory domain-like"/>
    <property type="match status" value="1"/>
</dbReference>
<keyword evidence="1 2" id="KW-0807">Transducer</keyword>
<feature type="domain" description="Methyl-accepting transducer" evidence="3">
    <location>
        <begin position="90"/>
        <end position="326"/>
    </location>
</feature>
<dbReference type="PANTHER" id="PTHR32089:SF112">
    <property type="entry name" value="LYSOZYME-LIKE PROTEIN-RELATED"/>
    <property type="match status" value="1"/>
</dbReference>
<dbReference type="EMBL" id="FOTI01000062">
    <property type="protein sequence ID" value="SFM07919.1"/>
    <property type="molecule type" value="Genomic_DNA"/>
</dbReference>
<protein>
    <submittedName>
        <fullName evidence="4">Methyl-accepting chemotaxis protein</fullName>
    </submittedName>
</protein>
<organism evidence="4 5">
    <name type="scientific">Halanaerobium salsuginis</name>
    <dbReference type="NCBI Taxonomy" id="29563"/>
    <lineage>
        <taxon>Bacteria</taxon>
        <taxon>Bacillati</taxon>
        <taxon>Bacillota</taxon>
        <taxon>Clostridia</taxon>
        <taxon>Halanaerobiales</taxon>
        <taxon>Halanaerobiaceae</taxon>
        <taxon>Halanaerobium</taxon>
    </lineage>
</organism>
<evidence type="ECO:0000259" key="3">
    <source>
        <dbReference type="PROSITE" id="PS50111"/>
    </source>
</evidence>
<evidence type="ECO:0000313" key="4">
    <source>
        <dbReference type="EMBL" id="SFM07919.1"/>
    </source>
</evidence>
<dbReference type="PROSITE" id="PS50111">
    <property type="entry name" value="CHEMOTAXIS_TRANSDUC_2"/>
    <property type="match status" value="1"/>
</dbReference>
<accession>A0A1I4MXA3</accession>
<name>A0A1I4MXA3_9FIRM</name>
<dbReference type="Pfam" id="PF00015">
    <property type="entry name" value="MCPsignal"/>
    <property type="match status" value="1"/>
</dbReference>
<dbReference type="SMART" id="SM00283">
    <property type="entry name" value="MA"/>
    <property type="match status" value="1"/>
</dbReference>
<dbReference type="InterPro" id="IPR029151">
    <property type="entry name" value="Sensor-like_sf"/>
</dbReference>